<proteinExistence type="predicted"/>
<sequence>MISTVRTYSHSIGIDRARFSIQCCHGDSPLVSSLTILKVCEILPKR</sequence>
<dbReference type="AlphaFoldDB" id="A0A1J1LVG8"/>
<dbReference type="Proteomes" id="UP000184315">
    <property type="component" value="Unassembled WGS sequence"/>
</dbReference>
<organism evidence="1 2">
    <name type="scientific">Planktothrix tepida PCC 9214</name>
    <dbReference type="NCBI Taxonomy" id="671072"/>
    <lineage>
        <taxon>Bacteria</taxon>
        <taxon>Bacillati</taxon>
        <taxon>Cyanobacteriota</taxon>
        <taxon>Cyanophyceae</taxon>
        <taxon>Oscillatoriophycideae</taxon>
        <taxon>Oscillatoriales</taxon>
        <taxon>Microcoleaceae</taxon>
        <taxon>Planktothrix</taxon>
    </lineage>
</organism>
<evidence type="ECO:0000313" key="2">
    <source>
        <dbReference type="Proteomes" id="UP000184315"/>
    </source>
</evidence>
<protein>
    <submittedName>
        <fullName evidence="1">Uncharacterized protein</fullName>
    </submittedName>
</protein>
<name>A0A1J1LVG8_9CYAN</name>
<reference evidence="2" key="1">
    <citation type="submission" date="2015-10" db="EMBL/GenBank/DDBJ databases">
        <authorList>
            <person name="Regsiter A."/>
            <person name="william w."/>
        </authorList>
    </citation>
    <scope>NUCLEOTIDE SEQUENCE [LARGE SCALE GENOMIC DNA]</scope>
</reference>
<accession>A0A1J1LVG8</accession>
<keyword evidence="2" id="KW-1185">Reference proteome</keyword>
<gene>
    <name evidence="1" type="ORF">PL921480026</name>
</gene>
<evidence type="ECO:0000313" key="1">
    <source>
        <dbReference type="EMBL" id="CUR35916.1"/>
    </source>
</evidence>
<dbReference type="EMBL" id="CZDF01000188">
    <property type="protein sequence ID" value="CUR35916.1"/>
    <property type="molecule type" value="Genomic_DNA"/>
</dbReference>